<evidence type="ECO:0000259" key="2">
    <source>
        <dbReference type="Pfam" id="PF19291"/>
    </source>
</evidence>
<protein>
    <submittedName>
        <fullName evidence="3">Glycoside hydrolase 15-like protein</fullName>
    </submittedName>
</protein>
<feature type="domain" description="GH15-like" evidence="1">
    <location>
        <begin position="224"/>
        <end position="589"/>
    </location>
</feature>
<dbReference type="Pfam" id="PF00723">
    <property type="entry name" value="Glyco_hydro_15"/>
    <property type="match status" value="1"/>
</dbReference>
<keyword evidence="4" id="KW-1185">Reference proteome</keyword>
<dbReference type="InterPro" id="IPR045582">
    <property type="entry name" value="Trehalase-like_N"/>
</dbReference>
<dbReference type="GO" id="GO:0005975">
    <property type="term" value="P:carbohydrate metabolic process"/>
    <property type="evidence" value="ECO:0007669"/>
    <property type="project" value="InterPro"/>
</dbReference>
<dbReference type="InterPro" id="IPR008928">
    <property type="entry name" value="6-hairpin_glycosidase_sf"/>
</dbReference>
<dbReference type="RefSeq" id="WP_235025174.1">
    <property type="nucleotide sequence ID" value="NZ_FCOL02000015.1"/>
</dbReference>
<evidence type="ECO:0000313" key="3">
    <source>
        <dbReference type="EMBL" id="SAL61608.1"/>
    </source>
</evidence>
<feature type="domain" description="Trehalase-like N-terminal" evidence="2">
    <location>
        <begin position="7"/>
        <end position="150"/>
    </location>
</feature>
<dbReference type="Proteomes" id="UP000054925">
    <property type="component" value="Unassembled WGS sequence"/>
</dbReference>
<dbReference type="PANTHER" id="PTHR31616:SF0">
    <property type="entry name" value="GLUCAN 1,4-ALPHA-GLUCOSIDASE"/>
    <property type="match status" value="1"/>
</dbReference>
<dbReference type="Pfam" id="PF19291">
    <property type="entry name" value="TREH_N"/>
    <property type="match status" value="1"/>
</dbReference>
<evidence type="ECO:0000313" key="4">
    <source>
        <dbReference type="Proteomes" id="UP000054925"/>
    </source>
</evidence>
<dbReference type="AlphaFoldDB" id="A0A158IYD3"/>
<accession>A0A158IYD3</accession>
<dbReference type="Gene3D" id="1.50.10.10">
    <property type="match status" value="1"/>
</dbReference>
<sequence length="605" mass="67790">MKRVPCSTPIEEHGVIGNMRTTALVATDGALNFMCYPRVDSPTIFGALLDAKRGGHFQIAPAIDAPRVKQMYLPETNVLVTRFMSPDAVCEVIDFMPLTRSGDDAPNCVVRIVRAIFGRVSMTMRCAPRFDYARSKHEVVQASERAVRFEPPEAEALTLCATVDLSIDGKKDAIARFDLDEDETACFVLGGASEPLERTQPCDASLDETVAYWRAWATQSTYRGRYREVVMRSALLLKLLSSREHGAIVAAPTFGLPETPQGGRRWDYRYTWIRDAAFSVYALLRLGYTGEAQQFMHWIAERNKRCDSDGSLRVMYAVDGEPPPEETIADELHGSGIEPPLIGNAARDQMQLDVYGALMDAVYLYNKYGAAISHDGWQHVTRTIDYVAAHWEEPDHGIWEFRNGARPLLHSRLMCWVALDRALRLAQKRSLPAPFAEWFDVRDRIHRDIHENFWNDELESFVQTPGSTILDASVLMMPLVRFIGPKDARWLSTLDAIGRDLRVDPLIFRYTRGGALDGLDGEEGGFSACSFWYAEALARAGRVDEGRLVFEKMLAYSNHVGLYSEEVAVDGASLGNFPQALTHLALISSAFQLDRSLEGRHAPWS</sequence>
<dbReference type="InterPro" id="IPR012341">
    <property type="entry name" value="6hp_glycosidase-like_sf"/>
</dbReference>
<evidence type="ECO:0000259" key="1">
    <source>
        <dbReference type="Pfam" id="PF00723"/>
    </source>
</evidence>
<dbReference type="InterPro" id="IPR011613">
    <property type="entry name" value="GH15-like"/>
</dbReference>
<organism evidence="3 4">
    <name type="scientific">Caballeronia terrestris</name>
    <dbReference type="NCBI Taxonomy" id="1226301"/>
    <lineage>
        <taxon>Bacteria</taxon>
        <taxon>Pseudomonadati</taxon>
        <taxon>Pseudomonadota</taxon>
        <taxon>Betaproteobacteria</taxon>
        <taxon>Burkholderiales</taxon>
        <taxon>Burkholderiaceae</taxon>
        <taxon>Caballeronia</taxon>
    </lineage>
</organism>
<dbReference type="GO" id="GO:0004553">
    <property type="term" value="F:hydrolase activity, hydrolyzing O-glycosyl compounds"/>
    <property type="evidence" value="ECO:0007669"/>
    <property type="project" value="UniProtKB-ARBA"/>
</dbReference>
<dbReference type="PANTHER" id="PTHR31616">
    <property type="entry name" value="TREHALASE"/>
    <property type="match status" value="1"/>
</dbReference>
<gene>
    <name evidence="3" type="ORF">AWB67_03084</name>
</gene>
<dbReference type="EMBL" id="FCOL02000015">
    <property type="protein sequence ID" value="SAL61608.1"/>
    <property type="molecule type" value="Genomic_DNA"/>
</dbReference>
<name>A0A158IYD3_9BURK</name>
<proteinExistence type="predicted"/>
<dbReference type="SUPFAM" id="SSF48208">
    <property type="entry name" value="Six-hairpin glycosidases"/>
    <property type="match status" value="1"/>
</dbReference>
<comment type="caution">
    <text evidence="3">The sequence shown here is derived from an EMBL/GenBank/DDBJ whole genome shotgun (WGS) entry which is preliminary data.</text>
</comment>
<reference evidence="3" key="1">
    <citation type="submission" date="2016-01" db="EMBL/GenBank/DDBJ databases">
        <authorList>
            <person name="Peeters C."/>
        </authorList>
    </citation>
    <scope>NUCLEOTIDE SEQUENCE [LARGE SCALE GENOMIC DNA]</scope>
    <source>
        <strain evidence="3">LMG 22937</strain>
    </source>
</reference>